<dbReference type="EMBL" id="JACHHY010000018">
    <property type="protein sequence ID" value="MBB5019595.1"/>
    <property type="molecule type" value="Genomic_DNA"/>
</dbReference>
<gene>
    <name evidence="2" type="ORF">HNQ59_002897</name>
</gene>
<organism evidence="2 3">
    <name type="scientific">Chitinivorax tropicus</name>
    <dbReference type="NCBI Taxonomy" id="714531"/>
    <lineage>
        <taxon>Bacteria</taxon>
        <taxon>Pseudomonadati</taxon>
        <taxon>Pseudomonadota</taxon>
        <taxon>Betaproteobacteria</taxon>
        <taxon>Chitinivorax</taxon>
    </lineage>
</organism>
<protein>
    <submittedName>
        <fullName evidence="2">Uncharacterized protein</fullName>
    </submittedName>
</protein>
<evidence type="ECO:0000313" key="3">
    <source>
        <dbReference type="Proteomes" id="UP000575898"/>
    </source>
</evidence>
<comment type="caution">
    <text evidence="2">The sequence shown here is derived from an EMBL/GenBank/DDBJ whole genome shotgun (WGS) entry which is preliminary data.</text>
</comment>
<feature type="compositionally biased region" description="Acidic residues" evidence="1">
    <location>
        <begin position="60"/>
        <end position="77"/>
    </location>
</feature>
<evidence type="ECO:0000256" key="1">
    <source>
        <dbReference type="SAM" id="MobiDB-lite"/>
    </source>
</evidence>
<name>A0A840MQ77_9PROT</name>
<feature type="region of interest" description="Disordered" evidence="1">
    <location>
        <begin position="55"/>
        <end position="77"/>
    </location>
</feature>
<reference evidence="2 3" key="1">
    <citation type="submission" date="2020-08" db="EMBL/GenBank/DDBJ databases">
        <title>Genomic Encyclopedia of Type Strains, Phase IV (KMG-IV): sequencing the most valuable type-strain genomes for metagenomic binning, comparative biology and taxonomic classification.</title>
        <authorList>
            <person name="Goeker M."/>
        </authorList>
    </citation>
    <scope>NUCLEOTIDE SEQUENCE [LARGE SCALE GENOMIC DNA]</scope>
    <source>
        <strain evidence="2 3">DSM 27165</strain>
    </source>
</reference>
<dbReference type="AlphaFoldDB" id="A0A840MQ77"/>
<sequence length="142" mass="16159">MSMTFWIQTLENGQFNEDSDDDSLMFDYCDDLDELCDELGVAKLSSFSDQTDMEYNLADDFSDEEDDEPDDDDGYQVDDMEWFDADAGLLTLKALHDHLQSHPQDWLAASQQRMLLDELSDCIDVLDNLSGANGKFHLAVIL</sequence>
<evidence type="ECO:0000313" key="2">
    <source>
        <dbReference type="EMBL" id="MBB5019595.1"/>
    </source>
</evidence>
<keyword evidence="3" id="KW-1185">Reference proteome</keyword>
<dbReference type="Proteomes" id="UP000575898">
    <property type="component" value="Unassembled WGS sequence"/>
</dbReference>
<proteinExistence type="predicted"/>
<dbReference type="RefSeq" id="WP_184040708.1">
    <property type="nucleotide sequence ID" value="NZ_JACHHY010000018.1"/>
</dbReference>
<accession>A0A840MQ77</accession>